<dbReference type="EMBL" id="JBHRYJ010000001">
    <property type="protein sequence ID" value="MFC3674616.1"/>
    <property type="molecule type" value="Genomic_DNA"/>
</dbReference>
<evidence type="ECO:0000313" key="2">
    <source>
        <dbReference type="Proteomes" id="UP001595711"/>
    </source>
</evidence>
<proteinExistence type="predicted"/>
<gene>
    <name evidence="1" type="ORF">ACFOOQ_03615</name>
</gene>
<dbReference type="Proteomes" id="UP001595711">
    <property type="component" value="Unassembled WGS sequence"/>
</dbReference>
<evidence type="ECO:0000313" key="1">
    <source>
        <dbReference type="EMBL" id="MFC3674616.1"/>
    </source>
</evidence>
<accession>A0ABV7VCT0</accession>
<keyword evidence="2" id="KW-1185">Reference proteome</keyword>
<comment type="caution">
    <text evidence="1">The sequence shown here is derived from an EMBL/GenBank/DDBJ whole genome shotgun (WGS) entry which is preliminary data.</text>
</comment>
<protein>
    <submittedName>
        <fullName evidence="1">Uncharacterized protein</fullName>
    </submittedName>
</protein>
<dbReference type="RefSeq" id="WP_379721906.1">
    <property type="nucleotide sequence ID" value="NZ_JBHRYJ010000001.1"/>
</dbReference>
<name>A0ABV7VCT0_9PROT</name>
<organism evidence="1 2">
    <name type="scientific">Ferrovibrio xuzhouensis</name>
    <dbReference type="NCBI Taxonomy" id="1576914"/>
    <lineage>
        <taxon>Bacteria</taxon>
        <taxon>Pseudomonadati</taxon>
        <taxon>Pseudomonadota</taxon>
        <taxon>Alphaproteobacteria</taxon>
        <taxon>Rhodospirillales</taxon>
        <taxon>Rhodospirillaceae</taxon>
        <taxon>Ferrovibrio</taxon>
    </lineage>
</organism>
<sequence>MCRWCDTETDETGLSPEQRAQQRHVLRLLGLVEHPDALPPADALRIGQEILALLDEIDDACDDFLLARPGLPRLRGDRLSALPIFN</sequence>
<reference evidence="2" key="1">
    <citation type="journal article" date="2019" name="Int. J. Syst. Evol. Microbiol.">
        <title>The Global Catalogue of Microorganisms (GCM) 10K type strain sequencing project: providing services to taxonomists for standard genome sequencing and annotation.</title>
        <authorList>
            <consortium name="The Broad Institute Genomics Platform"/>
            <consortium name="The Broad Institute Genome Sequencing Center for Infectious Disease"/>
            <person name="Wu L."/>
            <person name="Ma J."/>
        </authorList>
    </citation>
    <scope>NUCLEOTIDE SEQUENCE [LARGE SCALE GENOMIC DNA]</scope>
    <source>
        <strain evidence="2">KCTC 42182</strain>
    </source>
</reference>